<dbReference type="GO" id="GO:0005524">
    <property type="term" value="F:ATP binding"/>
    <property type="evidence" value="ECO:0007669"/>
    <property type="project" value="UniProtKB-KW"/>
</dbReference>
<dbReference type="Gene3D" id="1.10.510.10">
    <property type="entry name" value="Transferase(Phosphotransferase) domain 1"/>
    <property type="match status" value="1"/>
</dbReference>
<protein>
    <recommendedName>
        <fullName evidence="7">Protein kinase domain-containing protein</fullName>
    </recommendedName>
</protein>
<keyword evidence="3" id="KW-0547">Nucleotide-binding</keyword>
<dbReference type="Pfam" id="PF00069">
    <property type="entry name" value="Pkinase"/>
    <property type="match status" value="1"/>
</dbReference>
<dbReference type="PANTHER" id="PTHR11584:SF369">
    <property type="entry name" value="MITOGEN-ACTIVATED PROTEIN KINASE KINASE KINASE 19-RELATED"/>
    <property type="match status" value="1"/>
</dbReference>
<keyword evidence="9" id="KW-1185">Reference proteome</keyword>
<keyword evidence="4" id="KW-0418">Kinase</keyword>
<gene>
    <name evidence="8" type="ORF">CBOVIS_LOCUS10299</name>
</gene>
<evidence type="ECO:0000256" key="3">
    <source>
        <dbReference type="ARBA" id="ARBA00022741"/>
    </source>
</evidence>
<keyword evidence="2" id="KW-0808">Transferase</keyword>
<organism evidence="8 9">
    <name type="scientific">Caenorhabditis bovis</name>
    <dbReference type="NCBI Taxonomy" id="2654633"/>
    <lineage>
        <taxon>Eukaryota</taxon>
        <taxon>Metazoa</taxon>
        <taxon>Ecdysozoa</taxon>
        <taxon>Nematoda</taxon>
        <taxon>Chromadorea</taxon>
        <taxon>Rhabditida</taxon>
        <taxon>Rhabditina</taxon>
        <taxon>Rhabditomorpha</taxon>
        <taxon>Rhabditoidea</taxon>
        <taxon>Rhabditidae</taxon>
        <taxon>Peloderinae</taxon>
        <taxon>Caenorhabditis</taxon>
    </lineage>
</organism>
<dbReference type="OrthoDB" id="1043025at2759"/>
<dbReference type="PROSITE" id="PS00108">
    <property type="entry name" value="PROTEIN_KINASE_ST"/>
    <property type="match status" value="1"/>
</dbReference>
<name>A0A8S1F6N0_9PELO</name>
<keyword evidence="1" id="KW-0723">Serine/threonine-protein kinase</keyword>
<dbReference type="EMBL" id="CADEPM010000007">
    <property type="protein sequence ID" value="CAB3408523.1"/>
    <property type="molecule type" value="Genomic_DNA"/>
</dbReference>
<dbReference type="InterPro" id="IPR008271">
    <property type="entry name" value="Ser/Thr_kinase_AS"/>
</dbReference>
<feature type="region of interest" description="Disordered" evidence="6">
    <location>
        <begin position="18"/>
        <end position="38"/>
    </location>
</feature>
<evidence type="ECO:0000256" key="4">
    <source>
        <dbReference type="ARBA" id="ARBA00022777"/>
    </source>
</evidence>
<dbReference type="Proteomes" id="UP000494206">
    <property type="component" value="Unassembled WGS sequence"/>
</dbReference>
<evidence type="ECO:0000259" key="7">
    <source>
        <dbReference type="PROSITE" id="PS50011"/>
    </source>
</evidence>
<evidence type="ECO:0000256" key="5">
    <source>
        <dbReference type="ARBA" id="ARBA00022840"/>
    </source>
</evidence>
<dbReference type="PANTHER" id="PTHR11584">
    <property type="entry name" value="SERINE/THREONINE PROTEIN KINASE"/>
    <property type="match status" value="1"/>
</dbReference>
<evidence type="ECO:0000313" key="8">
    <source>
        <dbReference type="EMBL" id="CAB3408523.1"/>
    </source>
</evidence>
<dbReference type="GO" id="GO:0004674">
    <property type="term" value="F:protein serine/threonine kinase activity"/>
    <property type="evidence" value="ECO:0007669"/>
    <property type="project" value="UniProtKB-KW"/>
</dbReference>
<evidence type="ECO:0000256" key="2">
    <source>
        <dbReference type="ARBA" id="ARBA00022679"/>
    </source>
</evidence>
<dbReference type="SMART" id="SM00220">
    <property type="entry name" value="S_TKc"/>
    <property type="match status" value="1"/>
</dbReference>
<dbReference type="InterPro" id="IPR011009">
    <property type="entry name" value="Kinase-like_dom_sf"/>
</dbReference>
<dbReference type="SUPFAM" id="SSF56112">
    <property type="entry name" value="Protein kinase-like (PK-like)"/>
    <property type="match status" value="1"/>
</dbReference>
<keyword evidence="5" id="KW-0067">ATP-binding</keyword>
<reference evidence="8 9" key="1">
    <citation type="submission" date="2020-04" db="EMBL/GenBank/DDBJ databases">
        <authorList>
            <person name="Laetsch R D."/>
            <person name="Stevens L."/>
            <person name="Kumar S."/>
            <person name="Blaxter L. M."/>
        </authorList>
    </citation>
    <scope>NUCLEOTIDE SEQUENCE [LARGE SCALE GENOMIC DNA]</scope>
</reference>
<comment type="caution">
    <text evidence="8">The sequence shown here is derived from an EMBL/GenBank/DDBJ whole genome shotgun (WGS) entry which is preliminary data.</text>
</comment>
<evidence type="ECO:0000313" key="9">
    <source>
        <dbReference type="Proteomes" id="UP000494206"/>
    </source>
</evidence>
<evidence type="ECO:0000256" key="6">
    <source>
        <dbReference type="SAM" id="MobiDB-lite"/>
    </source>
</evidence>
<evidence type="ECO:0000256" key="1">
    <source>
        <dbReference type="ARBA" id="ARBA00022527"/>
    </source>
</evidence>
<dbReference type="InterPro" id="IPR000719">
    <property type="entry name" value="Prot_kinase_dom"/>
</dbReference>
<proteinExistence type="predicted"/>
<sequence>MSQRPSQRMKRCKSMTDILEETNRKGSSKSRVLKTSNSKKLYMGRRSLGVAAAGSSGKIKRKKSKTERDIDMDRYEYDYGLDDEGYAPSSSESSFRCIQSLDKSANSSYNHLREAEHKEPCTYASASLSANFDALTLNDRCALNRELTNFLKKEARERTQQLEMTQRVMDCALFGTTLRFIVGDENEKKYSFESILWLVLKAYESGRDVLIGKDQWMAEDQKIADERKKCMMVLDNIAEFRHEPSEKEQTDSLCKGIEFTPDYFAELRNVWNRVSTILERFDRLVTLFPHQNALWAVVEHDRGAVQRKMIEERLTAMRVWLNTVNDICDKFERLGNLFDVNAMPGGVKSWFRPLHEDNAVSSIEEIQPVFGIYVKKSLNLKGMKRVLSRVESLIGTTVAKTVILMQKPPESYAAAAMASTKCQLPISDAFKERYADMENWRFCTPTYRALGLPKPAKLFFFLLAIPMQLVIKWLNVRSEAQPPSEQALDELTIDAMITDSRDCVEVALRIKKNYMTILQALCSKCAVPAYLYPNDFDSNVRAVFQKYIHYIYCWTNCVVDQSDISNLFEMLEKEWSIALNCARSITSGGELLCTSLCNIIRLILRGMIEDFEEDEVDKFKDQFVQDDDDPFEEIYIGDRPRITPIQNFLRSINELIKEVKNRELRTFALIRTALNDLQDAVGYQLKDDVKISRLLLTMAEDFCLIKLNHAGDDGEECFEENLNVAIFIDKQTVDKGLVENCLLALSEGRKSDDSCIMILPDTQHNIGSIWSGRSTKVPIGEETRISFSNIRSDEILSICNAERLKILEGKYVNLLKEESLLKHLIRQHERIQMLIDKIVENYDPDDKPKRSLKTTLQKHFLITFQIHRDVARVISDSFMEKFGKEMIDIALTIFEKWMIFVTRFCSPASQLPMWAIPALNFLHSFSEPKWTCSSVMTDAQYSKLCELVARHKSAVIIEKDSVLAERLARPSHIMSRSTSSKSTTSSSLEKEKKQISKLMDIEILRDNQLRKNRDIGRVLNGDEEVSVLPRDDSTVRNIPAPFEYVIINEIATGGFGIVYRAMVTSQEPRVIAAKVISINKVLTNEINVFRQLSHNNLVKFYGFEMNTKSVTIFMEYCSEGTLEDICTNGMDLTMARKFTNSLLCAVQYLHDHKIIHRDIKPKNIFLDKKCVLKLGDFGCAARLRTNVTIFGEVRDVIGTVSYMAPEILSRGEMTNEEGVYKGYGRSVDIWAIGCTVIHMLSGVAPWKGMDMYQLTYKICLLQQKPPYPHGNREDVREFLDMCFEYLPDDRASASELLNTTFANVKPADERPIYENQSSKEDSFQLI</sequence>
<dbReference type="PROSITE" id="PS50011">
    <property type="entry name" value="PROTEIN_KINASE_DOM"/>
    <property type="match status" value="1"/>
</dbReference>
<accession>A0A8S1F6N0</accession>
<feature type="domain" description="Protein kinase" evidence="7">
    <location>
        <begin position="1044"/>
        <end position="1302"/>
    </location>
</feature>